<dbReference type="RefSeq" id="WP_012777672.1">
    <property type="nucleotide sequence ID" value="NC_012970.1"/>
</dbReference>
<evidence type="ECO:0000313" key="1">
    <source>
        <dbReference type="EMBL" id="ACT52074.1"/>
    </source>
</evidence>
<keyword evidence="1" id="KW-0614">Plasmid</keyword>
<evidence type="ECO:0000313" key="2">
    <source>
        <dbReference type="Proteomes" id="UP000002743"/>
    </source>
</evidence>
<sequence length="104" mass="11941">MKITSNLIDLFENSEGLQKLIQGFQGNLRKQLDIWGMKDKELIEEVKKLIAESERLKIQLQHILEMESGANQDFENIQNDFVKLLIRAESLASNIISKSLSPEL</sequence>
<keyword evidence="2" id="KW-1185">Reference proteome</keyword>
<protein>
    <submittedName>
        <fullName evidence="1">Uncharacterized protein</fullName>
    </submittedName>
</protein>
<reference evidence="1 2" key="2">
    <citation type="journal article" date="2011" name="J. Bacteriol.">
        <title>Genomes of three methylotrophs from a single niche uncover genetic and metabolic divergence of Methylophilaceae.</title>
        <authorList>
            <person name="Lapidus A."/>
            <person name="Clum A."/>
            <person name="Labutti K."/>
            <person name="Kaluzhnaya M.G."/>
            <person name="Lim S."/>
            <person name="Beck D.A."/>
            <person name="Glavina Del Rio T."/>
            <person name="Nolan M."/>
            <person name="Mavromatis K."/>
            <person name="Huntemann M."/>
            <person name="Lucas S."/>
            <person name="Lidstrom M.E."/>
            <person name="Ivanova N."/>
            <person name="Chistoserdova L."/>
        </authorList>
    </citation>
    <scope>NUCLEOTIDE SEQUENCE [LARGE SCALE GENOMIC DNA]</scope>
    <source>
        <strain evidence="1 2">SIP3-4</strain>
        <plasmid evidence="1 2">pMsip01</plasmid>
    </source>
</reference>
<dbReference type="Proteomes" id="UP000002743">
    <property type="component" value="Plasmid pMsip01"/>
</dbReference>
<gene>
    <name evidence="1" type="ordered locus">Msip34_2850</name>
</gene>
<dbReference type="KEGG" id="mei:Msip34_2850"/>
<name>C6XEL7_METGS</name>
<proteinExistence type="predicted"/>
<dbReference type="HOGENOM" id="CLU_2246844_0_0_4"/>
<dbReference type="EMBL" id="CP001675">
    <property type="protein sequence ID" value="ACT52074.1"/>
    <property type="molecule type" value="Genomic_DNA"/>
</dbReference>
<organism evidence="1 2">
    <name type="scientific">Methylovorus glucosotrophus (strain SIP3-4)</name>
    <dbReference type="NCBI Taxonomy" id="582744"/>
    <lineage>
        <taxon>Bacteria</taxon>
        <taxon>Pseudomonadati</taxon>
        <taxon>Pseudomonadota</taxon>
        <taxon>Betaproteobacteria</taxon>
        <taxon>Nitrosomonadales</taxon>
        <taxon>Methylophilaceae</taxon>
        <taxon>Methylovorus</taxon>
    </lineage>
</organism>
<accession>C6XEL7</accession>
<dbReference type="AlphaFoldDB" id="C6XEL7"/>
<geneLocation type="plasmid" evidence="1 2">
    <name>pMsip01</name>
</geneLocation>
<reference evidence="2" key="1">
    <citation type="submission" date="2009-07" db="EMBL/GenBank/DDBJ databases">
        <title>Complete sequence of plasmid 1 of Methylovorus sp. SIP3-4.</title>
        <authorList>
            <consortium name="US DOE Joint Genome Institute"/>
            <person name="Lucas S."/>
            <person name="Copeland A."/>
            <person name="Lapidus A."/>
            <person name="Glavina del Rio T."/>
            <person name="Tice H."/>
            <person name="Bruce D."/>
            <person name="Goodwin L."/>
            <person name="Pitluck S."/>
            <person name="Clum A."/>
            <person name="Larimer F."/>
            <person name="Land M."/>
            <person name="Hauser L."/>
            <person name="Kyrpides N."/>
            <person name="Mikhailova N."/>
            <person name="Kayluzhnaya M."/>
            <person name="Chistoserdova L."/>
        </authorList>
    </citation>
    <scope>NUCLEOTIDE SEQUENCE [LARGE SCALE GENOMIC DNA]</scope>
    <source>
        <strain evidence="2">SIP3-4</strain>
        <plasmid evidence="2">pMsip01</plasmid>
    </source>
</reference>